<protein>
    <submittedName>
        <fullName evidence="6">SMC-Scp complex subunit ScpB</fullName>
    </submittedName>
</protein>
<gene>
    <name evidence="6" type="ORF">DTL42_23985</name>
</gene>
<evidence type="ECO:0000256" key="5">
    <source>
        <dbReference type="SAM" id="MobiDB-lite"/>
    </source>
</evidence>
<sequence length="252" mass="28227">MTDDDEQQFDLSAMFAEDAGDDGGLSLDRLSATYAEALTGRASPFQEEEPQPEGEETEEESTAEAISRLADEAVAEDPCELSPTTILEALLFVGNASNDKLTAEKAASVMRGVKPDEIEDLVTQLNRKYEAEGCPYEISAVGNTYRMSLRNEFRPLREKFYGKVREAKLSQPAIDVLSLVAYNQGATREEVDEMRNKPSGPILTQLVRRRLLRVQPDPEEKRIKRYTTTERFLQLFGLTTLDDLPQPQSLDD</sequence>
<dbReference type="OrthoDB" id="211906at2"/>
<dbReference type="InterPro" id="IPR036390">
    <property type="entry name" value="WH_DNA-bd_sf"/>
</dbReference>
<dbReference type="PANTHER" id="PTHR34298">
    <property type="entry name" value="SEGREGATION AND CONDENSATION PROTEIN B"/>
    <property type="match status" value="1"/>
</dbReference>
<dbReference type="InterPro" id="IPR036388">
    <property type="entry name" value="WH-like_DNA-bd_sf"/>
</dbReference>
<evidence type="ECO:0000313" key="6">
    <source>
        <dbReference type="EMBL" id="RCS40440.1"/>
    </source>
</evidence>
<dbReference type="InterPro" id="IPR005234">
    <property type="entry name" value="ScpB_csome_segregation"/>
</dbReference>
<dbReference type="EMBL" id="QPEX01000046">
    <property type="protein sequence ID" value="RCS40440.1"/>
    <property type="molecule type" value="Genomic_DNA"/>
</dbReference>
<feature type="region of interest" description="Disordered" evidence="5">
    <location>
        <begin position="1"/>
        <end position="63"/>
    </location>
</feature>
<dbReference type="PANTHER" id="PTHR34298:SF2">
    <property type="entry name" value="SEGREGATION AND CONDENSATION PROTEIN B"/>
    <property type="match status" value="1"/>
</dbReference>
<keyword evidence="4" id="KW-0131">Cell cycle</keyword>
<evidence type="ECO:0000256" key="3">
    <source>
        <dbReference type="ARBA" id="ARBA00022829"/>
    </source>
</evidence>
<dbReference type="SUPFAM" id="SSF46785">
    <property type="entry name" value="Winged helix' DNA-binding domain"/>
    <property type="match status" value="2"/>
</dbReference>
<name>A0A368KKW4_9BACT</name>
<dbReference type="GO" id="GO:0051304">
    <property type="term" value="P:chromosome separation"/>
    <property type="evidence" value="ECO:0007669"/>
    <property type="project" value="InterPro"/>
</dbReference>
<dbReference type="Gene3D" id="1.10.10.10">
    <property type="entry name" value="Winged helix-like DNA-binding domain superfamily/Winged helix DNA-binding domain"/>
    <property type="match status" value="2"/>
</dbReference>
<dbReference type="RefSeq" id="WP_114373077.1">
    <property type="nucleotide sequence ID" value="NZ_QPEX01000046.1"/>
</dbReference>
<dbReference type="AlphaFoldDB" id="A0A368KKW4"/>
<proteinExistence type="predicted"/>
<keyword evidence="1" id="KW-0963">Cytoplasm</keyword>
<evidence type="ECO:0000313" key="7">
    <source>
        <dbReference type="Proteomes" id="UP000253562"/>
    </source>
</evidence>
<dbReference type="Pfam" id="PF04079">
    <property type="entry name" value="SMC_ScpB"/>
    <property type="match status" value="1"/>
</dbReference>
<accession>A0A368KKW4</accession>
<evidence type="ECO:0000256" key="1">
    <source>
        <dbReference type="ARBA" id="ARBA00022490"/>
    </source>
</evidence>
<evidence type="ECO:0000256" key="2">
    <source>
        <dbReference type="ARBA" id="ARBA00022618"/>
    </source>
</evidence>
<evidence type="ECO:0000256" key="4">
    <source>
        <dbReference type="ARBA" id="ARBA00023306"/>
    </source>
</evidence>
<reference evidence="6 7" key="1">
    <citation type="submission" date="2018-07" db="EMBL/GenBank/DDBJ databases">
        <title>Comparative genomes isolates from brazilian mangrove.</title>
        <authorList>
            <person name="De Araujo J.E."/>
            <person name="Taketani R.G."/>
            <person name="Silva M.C.P."/>
            <person name="Lourenco M.V."/>
            <person name="Oliveira V.M."/>
            <person name="Andreote F.D."/>
        </authorList>
    </citation>
    <scope>NUCLEOTIDE SEQUENCE [LARGE SCALE GENOMIC DNA]</scope>
    <source>
        <strain evidence="6 7">HEX PRIS-MGV</strain>
    </source>
</reference>
<feature type="compositionally biased region" description="Acidic residues" evidence="5">
    <location>
        <begin position="46"/>
        <end position="62"/>
    </location>
</feature>
<dbReference type="Proteomes" id="UP000253562">
    <property type="component" value="Unassembled WGS sequence"/>
</dbReference>
<organism evidence="6 7">
    <name type="scientific">Bremerella cremea</name>
    <dbReference type="NCBI Taxonomy" id="1031537"/>
    <lineage>
        <taxon>Bacteria</taxon>
        <taxon>Pseudomonadati</taxon>
        <taxon>Planctomycetota</taxon>
        <taxon>Planctomycetia</taxon>
        <taxon>Pirellulales</taxon>
        <taxon>Pirellulaceae</taxon>
        <taxon>Bremerella</taxon>
    </lineage>
</organism>
<comment type="caution">
    <text evidence="6">The sequence shown here is derived from an EMBL/GenBank/DDBJ whole genome shotgun (WGS) entry which is preliminary data.</text>
</comment>
<keyword evidence="3" id="KW-0159">Chromosome partition</keyword>
<dbReference type="GO" id="GO:0051301">
    <property type="term" value="P:cell division"/>
    <property type="evidence" value="ECO:0007669"/>
    <property type="project" value="UniProtKB-KW"/>
</dbReference>
<keyword evidence="2" id="KW-0132">Cell division</keyword>